<comment type="caution">
    <text evidence="1">The sequence shown here is derived from an EMBL/GenBank/DDBJ whole genome shotgun (WGS) entry which is preliminary data.</text>
</comment>
<keyword evidence="2" id="KW-1185">Reference proteome</keyword>
<evidence type="ECO:0000313" key="2">
    <source>
        <dbReference type="Proteomes" id="UP000324222"/>
    </source>
</evidence>
<proteinExistence type="predicted"/>
<protein>
    <submittedName>
        <fullName evidence="1">Uncharacterized protein</fullName>
    </submittedName>
</protein>
<dbReference type="EMBL" id="VSRR010039804">
    <property type="protein sequence ID" value="MPC74837.1"/>
    <property type="molecule type" value="Genomic_DNA"/>
</dbReference>
<sequence>MSAAVVIGDQYVGPTSACVISVRVKDAPVGSFVLLHPDTSKVKRLAVEGTLSSIHKDNVTSALVTNLTGSSITLRDGVHLGSVTVIDSASLQDSTTCVAAISSQPSTQSSSEEIASQLLI</sequence>
<gene>
    <name evidence="1" type="ORF">E2C01_069213</name>
</gene>
<dbReference type="Proteomes" id="UP000324222">
    <property type="component" value="Unassembled WGS sequence"/>
</dbReference>
<evidence type="ECO:0000313" key="1">
    <source>
        <dbReference type="EMBL" id="MPC74837.1"/>
    </source>
</evidence>
<dbReference type="AlphaFoldDB" id="A0A5B7I005"/>
<organism evidence="1 2">
    <name type="scientific">Portunus trituberculatus</name>
    <name type="common">Swimming crab</name>
    <name type="synonym">Neptunus trituberculatus</name>
    <dbReference type="NCBI Taxonomy" id="210409"/>
    <lineage>
        <taxon>Eukaryota</taxon>
        <taxon>Metazoa</taxon>
        <taxon>Ecdysozoa</taxon>
        <taxon>Arthropoda</taxon>
        <taxon>Crustacea</taxon>
        <taxon>Multicrustacea</taxon>
        <taxon>Malacostraca</taxon>
        <taxon>Eumalacostraca</taxon>
        <taxon>Eucarida</taxon>
        <taxon>Decapoda</taxon>
        <taxon>Pleocyemata</taxon>
        <taxon>Brachyura</taxon>
        <taxon>Eubrachyura</taxon>
        <taxon>Portunoidea</taxon>
        <taxon>Portunidae</taxon>
        <taxon>Portuninae</taxon>
        <taxon>Portunus</taxon>
    </lineage>
</organism>
<reference evidence="1 2" key="1">
    <citation type="submission" date="2019-05" db="EMBL/GenBank/DDBJ databases">
        <title>Another draft genome of Portunus trituberculatus and its Hox gene families provides insights of decapod evolution.</title>
        <authorList>
            <person name="Jeong J.-H."/>
            <person name="Song I."/>
            <person name="Kim S."/>
            <person name="Choi T."/>
            <person name="Kim D."/>
            <person name="Ryu S."/>
            <person name="Kim W."/>
        </authorList>
    </citation>
    <scope>NUCLEOTIDE SEQUENCE [LARGE SCALE GENOMIC DNA]</scope>
    <source>
        <tissue evidence="1">Muscle</tissue>
    </source>
</reference>
<accession>A0A5B7I005</accession>
<name>A0A5B7I005_PORTR</name>